<dbReference type="Gene3D" id="1.20.120.530">
    <property type="entry name" value="GntR ligand-binding domain-like"/>
    <property type="match status" value="1"/>
</dbReference>
<comment type="caution">
    <text evidence="5">The sequence shown here is derived from an EMBL/GenBank/DDBJ whole genome shotgun (WGS) entry which is preliminary data.</text>
</comment>
<evidence type="ECO:0000256" key="3">
    <source>
        <dbReference type="ARBA" id="ARBA00023163"/>
    </source>
</evidence>
<protein>
    <submittedName>
        <fullName evidence="5">DNA-binding GntR family transcriptional regulator</fullName>
    </submittedName>
</protein>
<dbReference type="SMART" id="SM00345">
    <property type="entry name" value="HTH_GNTR"/>
    <property type="match status" value="1"/>
</dbReference>
<organism evidence="5 6">
    <name type="scientific">Paracoccus versutus</name>
    <name type="common">Thiobacillus versutus</name>
    <dbReference type="NCBI Taxonomy" id="34007"/>
    <lineage>
        <taxon>Bacteria</taxon>
        <taxon>Pseudomonadati</taxon>
        <taxon>Pseudomonadota</taxon>
        <taxon>Alphaproteobacteria</taxon>
        <taxon>Rhodobacterales</taxon>
        <taxon>Paracoccaceae</taxon>
        <taxon>Paracoccus</taxon>
    </lineage>
</organism>
<dbReference type="RefSeq" id="WP_036757535.1">
    <property type="nucleotide sequence ID" value="NZ_CP035284.1"/>
</dbReference>
<keyword evidence="6" id="KW-1185">Reference proteome</keyword>
<dbReference type="PANTHER" id="PTHR43537">
    <property type="entry name" value="TRANSCRIPTIONAL REGULATOR, GNTR FAMILY"/>
    <property type="match status" value="1"/>
</dbReference>
<dbReference type="AlphaFoldDB" id="A0AAQ0KKL9"/>
<evidence type="ECO:0000313" key="6">
    <source>
        <dbReference type="Proteomes" id="UP000256794"/>
    </source>
</evidence>
<keyword evidence="1" id="KW-0805">Transcription regulation</keyword>
<proteinExistence type="predicted"/>
<dbReference type="InterPro" id="IPR036390">
    <property type="entry name" value="WH_DNA-bd_sf"/>
</dbReference>
<keyword evidence="3" id="KW-0804">Transcription</keyword>
<evidence type="ECO:0000256" key="1">
    <source>
        <dbReference type="ARBA" id="ARBA00023015"/>
    </source>
</evidence>
<dbReference type="EMBL" id="QUMX01000036">
    <property type="protein sequence ID" value="REG35275.1"/>
    <property type="molecule type" value="Genomic_DNA"/>
</dbReference>
<accession>A0AAQ0KKL9</accession>
<sequence>MPKTTGQSMASVAYDQIRADILGGRFLSEEKVKISDLVKELGFSLGAVREALSRLSSEGLVVAETNKGYRIAKITESELADLTQTRVMIESECLANAIRNGDLKWETNIVAAEFELSRLPLHDPANPERSNPAWNAAHKRFHEALVAACDSPWLLRLREMLFVQAERYRAATLPYERQSRDLEGEHRALAQATIARDAPAATQLLRDHLNKTRQILMDTVVGR</sequence>
<evidence type="ECO:0000259" key="4">
    <source>
        <dbReference type="PROSITE" id="PS50949"/>
    </source>
</evidence>
<dbReference type="SMART" id="SM00895">
    <property type="entry name" value="FCD"/>
    <property type="match status" value="1"/>
</dbReference>
<dbReference type="InterPro" id="IPR011711">
    <property type="entry name" value="GntR_C"/>
</dbReference>
<dbReference type="Proteomes" id="UP000256794">
    <property type="component" value="Unassembled WGS sequence"/>
</dbReference>
<dbReference type="GO" id="GO:0003677">
    <property type="term" value="F:DNA binding"/>
    <property type="evidence" value="ECO:0007669"/>
    <property type="project" value="UniProtKB-KW"/>
</dbReference>
<dbReference type="PROSITE" id="PS50949">
    <property type="entry name" value="HTH_GNTR"/>
    <property type="match status" value="1"/>
</dbReference>
<dbReference type="InterPro" id="IPR008920">
    <property type="entry name" value="TF_FadR/GntR_C"/>
</dbReference>
<dbReference type="PANTHER" id="PTHR43537:SF20">
    <property type="entry name" value="HTH-TYPE TRANSCRIPTIONAL REPRESSOR GLAR"/>
    <property type="match status" value="1"/>
</dbReference>
<dbReference type="SUPFAM" id="SSF46785">
    <property type="entry name" value="Winged helix' DNA-binding domain"/>
    <property type="match status" value="1"/>
</dbReference>
<name>A0AAQ0KKL9_PARVE</name>
<dbReference type="GO" id="GO:0003700">
    <property type="term" value="F:DNA-binding transcription factor activity"/>
    <property type="evidence" value="ECO:0007669"/>
    <property type="project" value="InterPro"/>
</dbReference>
<dbReference type="InterPro" id="IPR036388">
    <property type="entry name" value="WH-like_DNA-bd_sf"/>
</dbReference>
<dbReference type="InterPro" id="IPR000524">
    <property type="entry name" value="Tscrpt_reg_HTH_GntR"/>
</dbReference>
<dbReference type="Pfam" id="PF07729">
    <property type="entry name" value="FCD"/>
    <property type="match status" value="1"/>
</dbReference>
<dbReference type="SUPFAM" id="SSF48008">
    <property type="entry name" value="GntR ligand-binding domain-like"/>
    <property type="match status" value="1"/>
</dbReference>
<reference evidence="5 6" key="1">
    <citation type="submission" date="2018-08" db="EMBL/GenBank/DDBJ databases">
        <title>Genomic Encyclopedia of Archaeal and Bacterial Type Strains, Phase II (KMG-II): from individual species to whole genera.</title>
        <authorList>
            <person name="Goeker M."/>
        </authorList>
    </citation>
    <scope>NUCLEOTIDE SEQUENCE [LARGE SCALE GENOMIC DNA]</scope>
    <source>
        <strain evidence="5 6">DSM 582</strain>
    </source>
</reference>
<evidence type="ECO:0000256" key="2">
    <source>
        <dbReference type="ARBA" id="ARBA00023125"/>
    </source>
</evidence>
<feature type="domain" description="HTH gntR-type" evidence="4">
    <location>
        <begin position="7"/>
        <end position="74"/>
    </location>
</feature>
<evidence type="ECO:0000313" key="5">
    <source>
        <dbReference type="EMBL" id="REG35275.1"/>
    </source>
</evidence>
<dbReference type="Pfam" id="PF00392">
    <property type="entry name" value="GntR"/>
    <property type="match status" value="1"/>
</dbReference>
<keyword evidence="2 5" id="KW-0238">DNA-binding</keyword>
<gene>
    <name evidence="5" type="ORF">ATH84_103636</name>
</gene>
<dbReference type="Gene3D" id="1.10.10.10">
    <property type="entry name" value="Winged helix-like DNA-binding domain superfamily/Winged helix DNA-binding domain"/>
    <property type="match status" value="1"/>
</dbReference>